<dbReference type="InterPro" id="IPR008969">
    <property type="entry name" value="CarboxyPept-like_regulatory"/>
</dbReference>
<dbReference type="RefSeq" id="WP_166235677.1">
    <property type="nucleotide sequence ID" value="NZ_JAAJBV010000002.1"/>
</dbReference>
<dbReference type="Pfam" id="PF13620">
    <property type="entry name" value="CarboxypepD_reg"/>
    <property type="match status" value="1"/>
</dbReference>
<protein>
    <submittedName>
        <fullName evidence="1">Carboxypeptidase regulatory-like domain-containing protein</fullName>
    </submittedName>
</protein>
<reference evidence="1 2" key="1">
    <citation type="submission" date="2020-02" db="EMBL/GenBank/DDBJ databases">
        <authorList>
            <person name="Chen W.-M."/>
        </authorList>
    </citation>
    <scope>NUCLEOTIDE SEQUENCE [LARGE SCALE GENOMIC DNA]</scope>
    <source>
        <strain evidence="1 2">TWA-26</strain>
    </source>
</reference>
<comment type="caution">
    <text evidence="1">The sequence shown here is derived from an EMBL/GenBank/DDBJ whole genome shotgun (WGS) entry which is preliminary data.</text>
</comment>
<proteinExistence type="predicted"/>
<evidence type="ECO:0000313" key="2">
    <source>
        <dbReference type="Proteomes" id="UP000761423"/>
    </source>
</evidence>
<gene>
    <name evidence="1" type="ORF">G4L40_02960</name>
</gene>
<organism evidence="1 2">
    <name type="scientific">Flavobacterium celericrescens</name>
    <dbReference type="NCBI Taxonomy" id="2709780"/>
    <lineage>
        <taxon>Bacteria</taxon>
        <taxon>Pseudomonadati</taxon>
        <taxon>Bacteroidota</taxon>
        <taxon>Flavobacteriia</taxon>
        <taxon>Flavobacteriales</taxon>
        <taxon>Flavobacteriaceae</taxon>
        <taxon>Flavobacterium</taxon>
    </lineage>
</organism>
<evidence type="ECO:0000313" key="1">
    <source>
        <dbReference type="EMBL" id="NHM03661.1"/>
    </source>
</evidence>
<sequence>MKQKTTILFLLLICNVYGQKWHLNRIDKNSKYKYEYWFQFQNLEDSCTFNEEKILGKLKSTIQLTDNKNKFVSLANITIKNLESGHITNLTTDLNGLGEVSLKPGKYKVFISAINYDEFTFDFKISENEAINLKVQLGLAPELDVYQINSKTELKEVDIFEIMKCVKENKQNFYENCSQREKFYITMQI</sequence>
<dbReference type="Proteomes" id="UP000761423">
    <property type="component" value="Unassembled WGS sequence"/>
</dbReference>
<name>A0ABX0IEA2_9FLAO</name>
<dbReference type="EMBL" id="JAAJBV010000002">
    <property type="protein sequence ID" value="NHM03661.1"/>
    <property type="molecule type" value="Genomic_DNA"/>
</dbReference>
<accession>A0ABX0IEA2</accession>
<keyword evidence="2" id="KW-1185">Reference proteome</keyword>
<dbReference type="SUPFAM" id="SSF49464">
    <property type="entry name" value="Carboxypeptidase regulatory domain-like"/>
    <property type="match status" value="1"/>
</dbReference>
<dbReference type="Gene3D" id="2.60.40.1120">
    <property type="entry name" value="Carboxypeptidase-like, regulatory domain"/>
    <property type="match status" value="1"/>
</dbReference>